<accession>A0A1H3DCY4</accession>
<dbReference type="InterPro" id="IPR003495">
    <property type="entry name" value="CobW/HypB/UreG_nucleotide-bd"/>
</dbReference>
<evidence type="ECO:0000259" key="1">
    <source>
        <dbReference type="Pfam" id="PF02492"/>
    </source>
</evidence>
<dbReference type="SUPFAM" id="SSF52540">
    <property type="entry name" value="P-loop containing nucleoside triphosphate hydrolases"/>
    <property type="match status" value="1"/>
</dbReference>
<evidence type="ECO:0000313" key="3">
    <source>
        <dbReference type="Proteomes" id="UP000199675"/>
    </source>
</evidence>
<dbReference type="Gene3D" id="3.40.50.300">
    <property type="entry name" value="P-loop containing nucleotide triphosphate hydrolases"/>
    <property type="match status" value="1"/>
</dbReference>
<dbReference type="CDD" id="cd03112">
    <property type="entry name" value="CobW-like"/>
    <property type="match status" value="1"/>
</dbReference>
<dbReference type="STRING" id="488533.SAMN04487960_11236"/>
<gene>
    <name evidence="2" type="ORF">SAMN04487960_11236</name>
</gene>
<feature type="domain" description="CobW/HypB/UreG nucleotide-binding" evidence="1">
    <location>
        <begin position="7"/>
        <end position="182"/>
    </location>
</feature>
<protein>
    <submittedName>
        <fullName evidence="2">GTPase, G3E family</fullName>
    </submittedName>
</protein>
<dbReference type="GO" id="GO:0005737">
    <property type="term" value="C:cytoplasm"/>
    <property type="evidence" value="ECO:0007669"/>
    <property type="project" value="TreeGrafter"/>
</dbReference>
<name>A0A1H3DCY4_9GAMM</name>
<dbReference type="AlphaFoldDB" id="A0A1H3DCY4"/>
<dbReference type="OrthoDB" id="9808822at2"/>
<sequence length="331" mass="35972">MKQPIPTNLILGFLGVGKTTAILDLLKHKPDNETWAVLVNEFGAVGIDGALLGGQGAVVREVPGGCMCCVAGLPMQIGLNRLIHEAQPDRLLIEPTGLGHPTQIIDTLTSEHYAEVIRMEAVIGLVDPRRLDEPRVMANEQFQDQVATADVLVANKADVCSASERQRFMAWAEALQPAKRIVAVTEQGRLQPGWLDGPHQARRVEVPGSHAHVHLHEHAGNDVPIAGDVPESGWRLVRHSGQGHVSIGWLVGCDYTFDDRALQNFACDSRFRRFKAVVRTRVGWQAINVVDGVVSSRAVMAQACSRLEAISERPLLSSALDGELRSLVAEA</sequence>
<organism evidence="2 3">
    <name type="scientific">Marinobacter mobilis</name>
    <dbReference type="NCBI Taxonomy" id="488533"/>
    <lineage>
        <taxon>Bacteria</taxon>
        <taxon>Pseudomonadati</taxon>
        <taxon>Pseudomonadota</taxon>
        <taxon>Gammaproteobacteria</taxon>
        <taxon>Pseudomonadales</taxon>
        <taxon>Marinobacteraceae</taxon>
        <taxon>Marinobacter</taxon>
    </lineage>
</organism>
<dbReference type="RefSeq" id="WP_091817162.1">
    <property type="nucleotide sequence ID" value="NZ_FNNE01000012.1"/>
</dbReference>
<keyword evidence="3" id="KW-1185">Reference proteome</keyword>
<dbReference type="InterPro" id="IPR051316">
    <property type="entry name" value="Zinc-reg_GTPase_activator"/>
</dbReference>
<evidence type="ECO:0000313" key="2">
    <source>
        <dbReference type="EMBL" id="SDX64207.1"/>
    </source>
</evidence>
<proteinExistence type="predicted"/>
<reference evidence="2 3" key="1">
    <citation type="submission" date="2016-10" db="EMBL/GenBank/DDBJ databases">
        <authorList>
            <person name="de Groot N.N."/>
        </authorList>
    </citation>
    <scope>NUCLEOTIDE SEQUENCE [LARGE SCALE GENOMIC DNA]</scope>
    <source>
        <strain evidence="2 3">CGMCC 1.7059</strain>
    </source>
</reference>
<dbReference type="PANTHER" id="PTHR13748:SF46">
    <property type="entry name" value="ZINC CHAPERONE YEIR"/>
    <property type="match status" value="1"/>
</dbReference>
<dbReference type="Pfam" id="PF02492">
    <property type="entry name" value="cobW"/>
    <property type="match status" value="1"/>
</dbReference>
<dbReference type="PANTHER" id="PTHR13748">
    <property type="entry name" value="COBW-RELATED"/>
    <property type="match status" value="1"/>
</dbReference>
<dbReference type="InterPro" id="IPR027417">
    <property type="entry name" value="P-loop_NTPase"/>
</dbReference>
<dbReference type="Proteomes" id="UP000199675">
    <property type="component" value="Unassembled WGS sequence"/>
</dbReference>
<dbReference type="EMBL" id="FNNE01000012">
    <property type="protein sequence ID" value="SDX64207.1"/>
    <property type="molecule type" value="Genomic_DNA"/>
</dbReference>